<evidence type="ECO:0000313" key="3">
    <source>
        <dbReference type="Proteomes" id="UP000008370"/>
    </source>
</evidence>
<evidence type="ECO:0000313" key="2">
    <source>
        <dbReference type="EMBL" id="EKM48535.1"/>
    </source>
</evidence>
<organism evidence="2 3">
    <name type="scientific">Phanerochaete carnosa (strain HHB-10118-sp)</name>
    <name type="common">White-rot fungus</name>
    <name type="synonym">Peniophora carnosa</name>
    <dbReference type="NCBI Taxonomy" id="650164"/>
    <lineage>
        <taxon>Eukaryota</taxon>
        <taxon>Fungi</taxon>
        <taxon>Dikarya</taxon>
        <taxon>Basidiomycota</taxon>
        <taxon>Agaricomycotina</taxon>
        <taxon>Agaricomycetes</taxon>
        <taxon>Polyporales</taxon>
        <taxon>Phanerochaetaceae</taxon>
        <taxon>Phanerochaete</taxon>
    </lineage>
</organism>
<dbReference type="Gene3D" id="3.30.40.10">
    <property type="entry name" value="Zinc/RING finger domain, C3HC4 (zinc finger)"/>
    <property type="match status" value="1"/>
</dbReference>
<evidence type="ECO:0000256" key="1">
    <source>
        <dbReference type="SAM" id="MobiDB-lite"/>
    </source>
</evidence>
<feature type="compositionally biased region" description="Low complexity" evidence="1">
    <location>
        <begin position="337"/>
        <end position="365"/>
    </location>
</feature>
<dbReference type="RefSeq" id="XP_007402914.1">
    <property type="nucleotide sequence ID" value="XM_007402852.1"/>
</dbReference>
<keyword evidence="3" id="KW-1185">Reference proteome</keyword>
<feature type="compositionally biased region" description="Polar residues" evidence="1">
    <location>
        <begin position="366"/>
        <end position="379"/>
    </location>
</feature>
<dbReference type="AlphaFoldDB" id="K5VP89"/>
<dbReference type="InParanoid" id="K5VP89"/>
<dbReference type="HOGENOM" id="CLU_053896_0_0_1"/>
<dbReference type="GeneID" id="18908222"/>
<dbReference type="EMBL" id="JH930958">
    <property type="protein sequence ID" value="EKM48535.1"/>
    <property type="molecule type" value="Genomic_DNA"/>
</dbReference>
<feature type="region of interest" description="Disordered" evidence="1">
    <location>
        <begin position="238"/>
        <end position="292"/>
    </location>
</feature>
<reference evidence="2 3" key="1">
    <citation type="journal article" date="2012" name="BMC Genomics">
        <title>Comparative genomics of the white-rot fungi, Phanerochaete carnosa and P. chrysosporium, to elucidate the genetic basis of the distinct wood types they colonize.</title>
        <authorList>
            <person name="Suzuki H."/>
            <person name="MacDonald J."/>
            <person name="Syed K."/>
            <person name="Salamov A."/>
            <person name="Hori C."/>
            <person name="Aerts A."/>
            <person name="Henrissat B."/>
            <person name="Wiebenga A."/>
            <person name="vanKuyk P.A."/>
            <person name="Barry K."/>
            <person name="Lindquist E."/>
            <person name="LaButti K."/>
            <person name="Lapidus A."/>
            <person name="Lucas S."/>
            <person name="Coutinho P."/>
            <person name="Gong Y."/>
            <person name="Samejima M."/>
            <person name="Mahadevan R."/>
            <person name="Abou-Zaid M."/>
            <person name="de Vries R.P."/>
            <person name="Igarashi K."/>
            <person name="Yadav J.S."/>
            <person name="Grigoriev I.V."/>
            <person name="Master E.R."/>
        </authorList>
    </citation>
    <scope>NUCLEOTIDE SEQUENCE [LARGE SCALE GENOMIC DNA]</scope>
    <source>
        <strain evidence="2 3">HHB-10118-sp</strain>
    </source>
</reference>
<accession>K5VP89</accession>
<dbReference type="Proteomes" id="UP000008370">
    <property type="component" value="Unassembled WGS sequence"/>
</dbReference>
<dbReference type="OrthoDB" id="26525at2759"/>
<dbReference type="KEGG" id="pco:PHACADRAFT_132341"/>
<gene>
    <name evidence="2" type="ORF">PHACADRAFT_132341</name>
</gene>
<feature type="compositionally biased region" description="Basic and acidic residues" evidence="1">
    <location>
        <begin position="246"/>
        <end position="261"/>
    </location>
</feature>
<sequence>MRGLPCGHVFCESGLENWFTTLNPPRRGDRYPRIFRKRLCPSCRAELELGDHLLPLFLQGCFARPDAKESETVYEETEMATDPPTGGPMTLSAGGYAEQVHKRARQAVECIKALDDACSSQSVQRAAERLLGVFGSMQTDEKDDHVKALLLAVATFLRDTVCKAYGALRERDRLVQESERKRARLRQEIGTLNEEASKREQLLEDAIATADRGASEAARLKGEVQKLEGAKQADKKKIAGLQMEAEQARSTERRLRNKVTDLEADLQKTTAELETQRESAEQQRQENEDLRQQSQIEYSFDEPGPLDAFGEFVQGSSRSQSWETSSVVYAEDIDLDSSPSRPSTPAPSASHSSRAPSVASSRVSSKTFRLRSTFSSQARMASGSGAVPQRPKFVSDWSLDPPASKRKRVAADESSKKFPIKVDANGRPIGQLQIGPRARLNKYN</sequence>
<feature type="region of interest" description="Disordered" evidence="1">
    <location>
        <begin position="333"/>
        <end position="444"/>
    </location>
</feature>
<dbReference type="InterPro" id="IPR013083">
    <property type="entry name" value="Znf_RING/FYVE/PHD"/>
</dbReference>
<dbReference type="STRING" id="650164.K5VP89"/>
<feature type="compositionally biased region" description="Basic and acidic residues" evidence="1">
    <location>
        <begin position="274"/>
        <end position="291"/>
    </location>
</feature>
<proteinExistence type="predicted"/>
<dbReference type="SUPFAM" id="SSF57850">
    <property type="entry name" value="RING/U-box"/>
    <property type="match status" value="1"/>
</dbReference>
<protein>
    <recommendedName>
        <fullName evidence="4">RING-type domain-containing protein</fullName>
    </recommendedName>
</protein>
<name>K5VP89_PHACS</name>
<dbReference type="Gene3D" id="1.10.287.1490">
    <property type="match status" value="1"/>
</dbReference>
<evidence type="ECO:0008006" key="4">
    <source>
        <dbReference type="Google" id="ProtNLM"/>
    </source>
</evidence>